<feature type="repeat" description="Solcar" evidence="8">
    <location>
        <begin position="136"/>
        <end position="230"/>
    </location>
</feature>
<organism evidence="11 12">
    <name type="scientific">Mixia osmundae (strain CBS 9802 / IAM 14324 / JCM 22182 / KY 12970)</name>
    <dbReference type="NCBI Taxonomy" id="764103"/>
    <lineage>
        <taxon>Eukaryota</taxon>
        <taxon>Fungi</taxon>
        <taxon>Dikarya</taxon>
        <taxon>Basidiomycota</taxon>
        <taxon>Pucciniomycotina</taxon>
        <taxon>Mixiomycetes</taxon>
        <taxon>Mixiales</taxon>
        <taxon>Mixiaceae</taxon>
        <taxon>Mixia</taxon>
    </lineage>
</organism>
<keyword evidence="3 8" id="KW-0812">Transmembrane</keyword>
<dbReference type="STRING" id="764103.G7E9E1"/>
<evidence type="ECO:0000256" key="10">
    <source>
        <dbReference type="SAM" id="MobiDB-lite"/>
    </source>
</evidence>
<keyword evidence="6" id="KW-0496">Mitochondrion</keyword>
<evidence type="ECO:0008006" key="13">
    <source>
        <dbReference type="Google" id="ProtNLM"/>
    </source>
</evidence>
<evidence type="ECO:0000256" key="2">
    <source>
        <dbReference type="ARBA" id="ARBA00022448"/>
    </source>
</evidence>
<dbReference type="SUPFAM" id="SSF103506">
    <property type="entry name" value="Mitochondrial carrier"/>
    <property type="match status" value="1"/>
</dbReference>
<evidence type="ECO:0000256" key="5">
    <source>
        <dbReference type="ARBA" id="ARBA00022989"/>
    </source>
</evidence>
<feature type="region of interest" description="Disordered" evidence="10">
    <location>
        <begin position="1"/>
        <end position="35"/>
    </location>
</feature>
<dbReference type="PRINTS" id="PR00926">
    <property type="entry name" value="MITOCARRIER"/>
</dbReference>
<comment type="caution">
    <text evidence="11">The sequence shown here is derived from an EMBL/GenBank/DDBJ whole genome shotgun (WGS) entry which is preliminary data.</text>
</comment>
<dbReference type="OMA" id="YKMSVPK"/>
<dbReference type="OrthoDB" id="270584at2759"/>
<dbReference type="InterPro" id="IPR018108">
    <property type="entry name" value="MCP_transmembrane"/>
</dbReference>
<reference evidence="11 12" key="1">
    <citation type="journal article" date="2011" name="J. Gen. Appl. Microbiol.">
        <title>Draft genome sequencing of the enigmatic basidiomycete Mixia osmundae.</title>
        <authorList>
            <person name="Nishida H."/>
            <person name="Nagatsuka Y."/>
            <person name="Sugiyama J."/>
        </authorList>
    </citation>
    <scope>NUCLEOTIDE SEQUENCE [LARGE SCALE GENOMIC DNA]</scope>
    <source>
        <strain evidence="12">CBS 9802 / IAM 14324 / JCM 22182 / KY 12970</strain>
    </source>
</reference>
<dbReference type="Pfam" id="PF00153">
    <property type="entry name" value="Mito_carr"/>
    <property type="match status" value="3"/>
</dbReference>
<dbReference type="FunCoup" id="G7E9E1">
    <property type="interactions" value="30"/>
</dbReference>
<evidence type="ECO:0000256" key="6">
    <source>
        <dbReference type="ARBA" id="ARBA00023128"/>
    </source>
</evidence>
<dbReference type="Gene3D" id="1.50.40.10">
    <property type="entry name" value="Mitochondrial carrier domain"/>
    <property type="match status" value="1"/>
</dbReference>
<dbReference type="InParanoid" id="G7E9E1"/>
<dbReference type="GO" id="GO:0031966">
    <property type="term" value="C:mitochondrial membrane"/>
    <property type="evidence" value="ECO:0007669"/>
    <property type="project" value="UniProtKB-SubCell"/>
</dbReference>
<evidence type="ECO:0000256" key="1">
    <source>
        <dbReference type="ARBA" id="ARBA00004225"/>
    </source>
</evidence>
<evidence type="ECO:0000256" key="4">
    <source>
        <dbReference type="ARBA" id="ARBA00022737"/>
    </source>
</evidence>
<protein>
    <recommendedName>
        <fullName evidence="13">Mitochondrial carrier protein</fullName>
    </recommendedName>
</protein>
<evidence type="ECO:0000313" key="11">
    <source>
        <dbReference type="EMBL" id="GAA99260.1"/>
    </source>
</evidence>
<keyword evidence="7 8" id="KW-0472">Membrane</keyword>
<dbReference type="PROSITE" id="PS50920">
    <property type="entry name" value="SOLCAR"/>
    <property type="match status" value="3"/>
</dbReference>
<comment type="similarity">
    <text evidence="9">Belongs to the mitochondrial carrier (TC 2.A.29) family.</text>
</comment>
<proteinExistence type="inferred from homology"/>
<reference evidence="11 12" key="2">
    <citation type="journal article" date="2012" name="Open Biol.">
        <title>Characteristics of nucleosomes and linker DNA regions on the genome of the basidiomycete Mixia osmundae revealed by mono- and dinucleosome mapping.</title>
        <authorList>
            <person name="Nishida H."/>
            <person name="Kondo S."/>
            <person name="Matsumoto T."/>
            <person name="Suzuki Y."/>
            <person name="Yoshikawa H."/>
            <person name="Taylor T.D."/>
            <person name="Sugiyama J."/>
        </authorList>
    </citation>
    <scope>NUCLEOTIDE SEQUENCE [LARGE SCALE GENOMIC DNA]</scope>
    <source>
        <strain evidence="12">CBS 9802 / IAM 14324 / JCM 22182 / KY 12970</strain>
    </source>
</reference>
<dbReference type="InterPro" id="IPR023395">
    <property type="entry name" value="MCP_dom_sf"/>
</dbReference>
<accession>G7E9E1</accession>
<keyword evidence="2 9" id="KW-0813">Transport</keyword>
<dbReference type="HOGENOM" id="CLU_015166_10_9_1"/>
<dbReference type="Proteomes" id="UP000009131">
    <property type="component" value="Unassembled WGS sequence"/>
</dbReference>
<feature type="repeat" description="Solcar" evidence="8">
    <location>
        <begin position="238"/>
        <end position="327"/>
    </location>
</feature>
<comment type="subcellular location">
    <subcellularLocation>
        <location evidence="1">Mitochondrion membrane</location>
        <topology evidence="1">Multi-pass membrane protein</topology>
    </subcellularLocation>
</comment>
<evidence type="ECO:0000313" key="12">
    <source>
        <dbReference type="Proteomes" id="UP000009131"/>
    </source>
</evidence>
<sequence>MSTTTSDARHVPPRPTLEPDVNEPGASTEQDKPADDSLHASDFAGYFLAGGCAGIASRTVVAPLERLKLIYQCQSQSEVAYNGLIASLRKIWREEGMRGMFRGNYANVLRIAPYSATQFLAYEQAKRVLSNEQHELSTPRKLLAGAIAGVASVVTTYPLDLIRCRVSIASASIGKSTAEAASLSMYQMGRHVVRTEGGVRALYKGCITTSASVAPYIGCQFYTYELFRGHFEHDGEHASTFNKLCCGALAGGLSQTLTYPLDVVRRVMQVSGMSKMDYHYNSAREAMVDMVRREGIRSLYKGLSINLLKVSPSIATSFATYEWVRDLTGAEHDS</sequence>
<dbReference type="PANTHER" id="PTHR24089">
    <property type="entry name" value="SOLUTE CARRIER FAMILY 25"/>
    <property type="match status" value="1"/>
</dbReference>
<gene>
    <name evidence="11" type="primary">Mo05954</name>
    <name evidence="11" type="ORF">E5Q_05954</name>
</gene>
<dbReference type="AlphaFoldDB" id="G7E9E1"/>
<keyword evidence="5" id="KW-1133">Transmembrane helix</keyword>
<evidence type="ECO:0000256" key="8">
    <source>
        <dbReference type="PROSITE-ProRule" id="PRU00282"/>
    </source>
</evidence>
<evidence type="ECO:0000256" key="9">
    <source>
        <dbReference type="RuleBase" id="RU000488"/>
    </source>
</evidence>
<keyword evidence="4" id="KW-0677">Repeat</keyword>
<feature type="repeat" description="Solcar" evidence="8">
    <location>
        <begin position="41"/>
        <end position="128"/>
    </location>
</feature>
<evidence type="ECO:0000256" key="3">
    <source>
        <dbReference type="ARBA" id="ARBA00022692"/>
    </source>
</evidence>
<dbReference type="RefSeq" id="XP_014568509.1">
    <property type="nucleotide sequence ID" value="XM_014713023.1"/>
</dbReference>
<dbReference type="EMBL" id="BABT02000220">
    <property type="protein sequence ID" value="GAA99260.1"/>
    <property type="molecule type" value="Genomic_DNA"/>
</dbReference>
<dbReference type="InterPro" id="IPR002067">
    <property type="entry name" value="MCP"/>
</dbReference>
<name>G7E9E1_MIXOS</name>
<evidence type="ECO:0000256" key="7">
    <source>
        <dbReference type="ARBA" id="ARBA00023136"/>
    </source>
</evidence>
<dbReference type="eggNOG" id="KOG0752">
    <property type="taxonomic scope" value="Eukaryota"/>
</dbReference>
<keyword evidence="12" id="KW-1185">Reference proteome</keyword>
<dbReference type="GO" id="GO:0055085">
    <property type="term" value="P:transmembrane transport"/>
    <property type="evidence" value="ECO:0007669"/>
    <property type="project" value="InterPro"/>
</dbReference>